<protein>
    <submittedName>
        <fullName evidence="15">Ferrichrome-iron receptor</fullName>
    </submittedName>
</protein>
<reference evidence="16" key="1">
    <citation type="submission" date="2015-03" db="EMBL/GenBank/DDBJ databases">
        <authorList>
            <person name="Nijsse Bart"/>
        </authorList>
    </citation>
    <scope>NUCLEOTIDE SEQUENCE [LARGE SCALE GENOMIC DNA]</scope>
</reference>
<keyword evidence="7" id="KW-0408">Iron</keyword>
<dbReference type="PANTHER" id="PTHR32552:SF68">
    <property type="entry name" value="FERRICHROME OUTER MEMBRANE TRANSPORTER_PHAGE RECEPTOR"/>
    <property type="match status" value="1"/>
</dbReference>
<keyword evidence="16" id="KW-1185">Reference proteome</keyword>
<feature type="domain" description="TonB-dependent receptor plug" evidence="14">
    <location>
        <begin position="129"/>
        <end position="231"/>
    </location>
</feature>
<dbReference type="PANTHER" id="PTHR32552">
    <property type="entry name" value="FERRICHROME IRON RECEPTOR-RELATED"/>
    <property type="match status" value="1"/>
</dbReference>
<proteinExistence type="inferred from homology"/>
<comment type="subcellular location">
    <subcellularLocation>
        <location evidence="1 11">Cell outer membrane</location>
        <topology evidence="1 11">Multi-pass membrane protein</topology>
    </subcellularLocation>
</comment>
<organism evidence="15 16">
    <name type="scientific">Sporomusa ovata</name>
    <dbReference type="NCBI Taxonomy" id="2378"/>
    <lineage>
        <taxon>Bacteria</taxon>
        <taxon>Bacillati</taxon>
        <taxon>Bacillota</taxon>
        <taxon>Negativicutes</taxon>
        <taxon>Selenomonadales</taxon>
        <taxon>Sporomusaceae</taxon>
        <taxon>Sporomusa</taxon>
    </lineage>
</organism>
<evidence type="ECO:0000256" key="13">
    <source>
        <dbReference type="SAM" id="SignalP"/>
    </source>
</evidence>
<dbReference type="InterPro" id="IPR012910">
    <property type="entry name" value="Plug_dom"/>
</dbReference>
<dbReference type="Pfam" id="PF07715">
    <property type="entry name" value="Plug"/>
    <property type="match status" value="1"/>
</dbReference>
<feature type="chain" id="PRO_5006710611" evidence="13">
    <location>
        <begin position="32"/>
        <end position="770"/>
    </location>
</feature>
<evidence type="ECO:0000256" key="1">
    <source>
        <dbReference type="ARBA" id="ARBA00004571"/>
    </source>
</evidence>
<dbReference type="PROSITE" id="PS52016">
    <property type="entry name" value="TONB_DEPENDENT_REC_3"/>
    <property type="match status" value="1"/>
</dbReference>
<keyword evidence="3 11" id="KW-1134">Transmembrane beta strand</keyword>
<evidence type="ECO:0000256" key="9">
    <source>
        <dbReference type="ARBA" id="ARBA00023136"/>
    </source>
</evidence>
<feature type="compositionally biased region" description="Low complexity" evidence="12">
    <location>
        <begin position="47"/>
        <end position="59"/>
    </location>
</feature>
<dbReference type="InterPro" id="IPR039426">
    <property type="entry name" value="TonB-dep_rcpt-like"/>
</dbReference>
<keyword evidence="8" id="KW-0406">Ion transport</keyword>
<accession>A0A0U1KWP7</accession>
<evidence type="ECO:0000256" key="5">
    <source>
        <dbReference type="ARBA" id="ARBA00022692"/>
    </source>
</evidence>
<dbReference type="Proteomes" id="UP000049855">
    <property type="component" value="Unassembled WGS sequence"/>
</dbReference>
<evidence type="ECO:0000313" key="16">
    <source>
        <dbReference type="Proteomes" id="UP000049855"/>
    </source>
</evidence>
<evidence type="ECO:0000259" key="14">
    <source>
        <dbReference type="Pfam" id="PF07715"/>
    </source>
</evidence>
<evidence type="ECO:0000256" key="10">
    <source>
        <dbReference type="ARBA" id="ARBA00023237"/>
    </source>
</evidence>
<dbReference type="AlphaFoldDB" id="A0A0U1KWP7"/>
<evidence type="ECO:0000256" key="3">
    <source>
        <dbReference type="ARBA" id="ARBA00022452"/>
    </source>
</evidence>
<feature type="signal peptide" evidence="13">
    <location>
        <begin position="1"/>
        <end position="31"/>
    </location>
</feature>
<keyword evidence="2 11" id="KW-0813">Transport</keyword>
<comment type="similarity">
    <text evidence="11">Belongs to the TonB-dependent receptor family.</text>
</comment>
<feature type="region of interest" description="Disordered" evidence="12">
    <location>
        <begin position="40"/>
        <end position="79"/>
    </location>
</feature>
<evidence type="ECO:0000313" key="15">
    <source>
        <dbReference type="EMBL" id="CQR71756.1"/>
    </source>
</evidence>
<gene>
    <name evidence="15" type="ORF">SpAn4DRAFT_3622</name>
</gene>
<sequence>MNKTKKIMRKRVGAMALALAMSCWLPGMALAEENSDSVQAEGTKAVAAEQQSNQEQEQASEQKSETKAGNNPAVADTVTQFGNVPIAEVEVKADKDKKKLTIGQQENAEGVKDYVITHSYAGSKSDVENKDLPQSIASVGQKVMQEQHVTTIDQALSNIAGVAMGLDSLDYWHTSGRYAVRGFGSGFYAPFYVNGLSDTDSVMSRWTGNLDRIEVLKGPASVLYGSSSPGGLFNFVTKKPLPYESFTIGTDVRSWSGRSMDIDMSIPLTKDKKWLSRTIIQNANYGDYRWGDSRSKRFDGSFIVQGQPKENLTYTFEGSYHHHTGSDPSDIGFLPATGTIYSPHGLIPYKANYTYYRDFKYIGRGIQARVDYKVNDIWTIHSAFSYSNRSSYYDRIMGNRTVDLTTLTQKVSWTEKLALSHTKAWDTNANGKFKAWGVNHDLTLGYTWSNNAWHSAWSKGCSRYGDISLFDPVYPIPYVGYSYYYPNWTVEKRFGSYISDVVELSPKVKLALGGSITRRELSTAINPNTLGRSSRLGLTYEASPGTTWFIGRSTYYQPLSPSDNEIGQIFYFKPESGDQVEGGVKVDMGNKASITLSTYRISRKNLVYTIPDTDPKIYAQIGQETSKGIELDSTYVIRPGWNLLLAYSNCNARIDKDDYYVSGSRLQNIPVNTLKLWSTYEVQDGRWKGWGFGGGVTHVGKMPLSYNNSKGWLDDYTTVDGLIYYKTEKCRYSLNIYNLTNKKYWMYGNSSYAKAGDPRSFILRAEWTFR</sequence>
<keyword evidence="6 13" id="KW-0732">Signal</keyword>
<dbReference type="PROSITE" id="PS51257">
    <property type="entry name" value="PROKAR_LIPOPROTEIN"/>
    <property type="match status" value="1"/>
</dbReference>
<dbReference type="EMBL" id="CTRP01000005">
    <property type="protein sequence ID" value="CQR71756.1"/>
    <property type="molecule type" value="Genomic_DNA"/>
</dbReference>
<dbReference type="GO" id="GO:0009279">
    <property type="term" value="C:cell outer membrane"/>
    <property type="evidence" value="ECO:0007669"/>
    <property type="project" value="UniProtKB-SubCell"/>
</dbReference>
<keyword evidence="15" id="KW-0675">Receptor</keyword>
<evidence type="ECO:0000256" key="4">
    <source>
        <dbReference type="ARBA" id="ARBA00022496"/>
    </source>
</evidence>
<name>A0A0U1KWP7_9FIRM</name>
<evidence type="ECO:0000256" key="7">
    <source>
        <dbReference type="ARBA" id="ARBA00023004"/>
    </source>
</evidence>
<dbReference type="Gene3D" id="2.170.130.10">
    <property type="entry name" value="TonB-dependent receptor, plug domain"/>
    <property type="match status" value="1"/>
</dbReference>
<keyword evidence="5 11" id="KW-0812">Transmembrane</keyword>
<dbReference type="InterPro" id="IPR037066">
    <property type="entry name" value="Plug_dom_sf"/>
</dbReference>
<dbReference type="CDD" id="cd01347">
    <property type="entry name" value="ligand_gated_channel"/>
    <property type="match status" value="1"/>
</dbReference>
<evidence type="ECO:0000256" key="11">
    <source>
        <dbReference type="PROSITE-ProRule" id="PRU01360"/>
    </source>
</evidence>
<keyword evidence="9 11" id="KW-0472">Membrane</keyword>
<dbReference type="InterPro" id="IPR036942">
    <property type="entry name" value="Beta-barrel_TonB_sf"/>
</dbReference>
<dbReference type="RefSeq" id="WP_021168836.1">
    <property type="nucleotide sequence ID" value="NZ_CTRP01000005.1"/>
</dbReference>
<evidence type="ECO:0000256" key="6">
    <source>
        <dbReference type="ARBA" id="ARBA00022729"/>
    </source>
</evidence>
<dbReference type="SUPFAM" id="SSF56935">
    <property type="entry name" value="Porins"/>
    <property type="match status" value="1"/>
</dbReference>
<evidence type="ECO:0000256" key="8">
    <source>
        <dbReference type="ARBA" id="ARBA00023065"/>
    </source>
</evidence>
<keyword evidence="4" id="KW-0410">Iron transport</keyword>
<keyword evidence="10 11" id="KW-0998">Cell outer membrane</keyword>
<dbReference type="GO" id="GO:0015344">
    <property type="term" value="F:siderophore uptake transmembrane transporter activity"/>
    <property type="evidence" value="ECO:0007669"/>
    <property type="project" value="TreeGrafter"/>
</dbReference>
<dbReference type="Gene3D" id="2.40.170.20">
    <property type="entry name" value="TonB-dependent receptor, beta-barrel domain"/>
    <property type="match status" value="1"/>
</dbReference>
<evidence type="ECO:0000256" key="12">
    <source>
        <dbReference type="SAM" id="MobiDB-lite"/>
    </source>
</evidence>
<evidence type="ECO:0000256" key="2">
    <source>
        <dbReference type="ARBA" id="ARBA00022448"/>
    </source>
</evidence>